<protein>
    <submittedName>
        <fullName evidence="2">Small integral membrane protein 34</fullName>
    </submittedName>
</protein>
<dbReference type="OrthoDB" id="9451525at2759"/>
<keyword evidence="1" id="KW-1133">Transmembrane helix</keyword>
<keyword evidence="1" id="KW-0472">Membrane</keyword>
<reference evidence="3" key="3">
    <citation type="submission" date="2018-12" db="EMBL/GenBank/DDBJ databases">
        <title>G10K-VGP greater horseshoe bat female genome, primary haplotype.</title>
        <authorList>
            <person name="Teeling E."/>
            <person name="Myers G."/>
            <person name="Vernes S."/>
            <person name="Pippel M."/>
            <person name="Winkler S."/>
            <person name="Fedrigo O."/>
            <person name="Rhie A."/>
            <person name="Koren S."/>
            <person name="Phillippy A."/>
            <person name="Lewin H."/>
            <person name="Damas J."/>
            <person name="Howe K."/>
            <person name="Mountcastle J."/>
            <person name="Jarvis E.D."/>
        </authorList>
    </citation>
    <scope>NUCLEOTIDE SEQUENCE [LARGE SCALE GENOMIC DNA]</scope>
</reference>
<dbReference type="CTD" id="388820"/>
<dbReference type="GeneTree" id="ENSGT00490000044099"/>
<dbReference type="Ensembl" id="ENSRFET00010003389.1">
    <property type="protein sequence ID" value="ENSRFEP00010003081.1"/>
    <property type="gene ID" value="ENSRFEG00010002205.1"/>
</dbReference>
<dbReference type="Proteomes" id="UP000472240">
    <property type="component" value="Chromosome 2"/>
</dbReference>
<dbReference type="AlphaFoldDB" id="A0A671DQA6"/>
<gene>
    <name evidence="2" type="primary">SMIM34</name>
</gene>
<name>A0A671DQA6_RHIFE</name>
<reference evidence="2" key="4">
    <citation type="submission" date="2025-08" db="UniProtKB">
        <authorList>
            <consortium name="Ensembl"/>
        </authorList>
    </citation>
    <scope>IDENTIFICATION</scope>
</reference>
<reference evidence="2 3" key="2">
    <citation type="journal article" date="2018" name="Annu Rev Anim Biosci">
        <title>Bat Biology, Genomes, and the Bat1K Project: To Generate Chromosome-Level Genomes for All Living Bat Species.</title>
        <authorList>
            <person name="Teeling E.C."/>
            <person name="Vernes S.C."/>
            <person name="Davalos L.M."/>
            <person name="Ray D.A."/>
            <person name="Gilbert M.T.P."/>
            <person name="Myers E."/>
        </authorList>
    </citation>
    <scope>NUCLEOTIDE SEQUENCE</scope>
</reference>
<keyword evidence="1" id="KW-0812">Transmembrane</keyword>
<evidence type="ECO:0000313" key="3">
    <source>
        <dbReference type="Proteomes" id="UP000472240"/>
    </source>
</evidence>
<evidence type="ECO:0000313" key="2">
    <source>
        <dbReference type="Ensembl" id="ENSRFEP00010003081.1"/>
    </source>
</evidence>
<proteinExistence type="predicted"/>
<dbReference type="KEGG" id="rfq:117033105"/>
<keyword evidence="3" id="KW-1185">Reference proteome</keyword>
<dbReference type="InParanoid" id="A0A671DQA6"/>
<feature type="transmembrane region" description="Helical" evidence="1">
    <location>
        <begin position="49"/>
        <end position="69"/>
    </location>
</feature>
<evidence type="ECO:0000256" key="1">
    <source>
        <dbReference type="SAM" id="Phobius"/>
    </source>
</evidence>
<reference evidence="2" key="5">
    <citation type="submission" date="2025-09" db="UniProtKB">
        <authorList>
            <consortium name="Ensembl"/>
        </authorList>
    </citation>
    <scope>IDENTIFICATION</scope>
</reference>
<dbReference type="OMA" id="QSKVAKC"/>
<reference evidence="2 3" key="1">
    <citation type="journal article" date="2015" name="Annu Rev Anim Biosci">
        <title>The Genome 10K Project: a way forward.</title>
        <authorList>
            <person name="Koepfli K.P."/>
            <person name="Paten B."/>
            <person name="O'Brien S.J."/>
            <person name="Koepfli K.P."/>
            <person name="Paten B."/>
            <person name="Antunes A."/>
            <person name="Belov K."/>
            <person name="Bustamante C."/>
            <person name="Castoe T.A."/>
            <person name="Clawson H."/>
            <person name="Crawford A.J."/>
            <person name="Diekhans M."/>
            <person name="Distel D."/>
            <person name="Durbin R."/>
            <person name="Earl D."/>
            <person name="Fujita M.K."/>
            <person name="Gamble T."/>
            <person name="Georges A."/>
            <person name="Gemmell N."/>
            <person name="Gilbert M.T."/>
            <person name="Graves J.M."/>
            <person name="Green R.E."/>
            <person name="Hickey G."/>
            <person name="Jarvis E.D."/>
            <person name="Johnson W."/>
            <person name="Komissarov A."/>
            <person name="Korf I."/>
            <person name="Kuhn R."/>
            <person name="Larkin D.M."/>
            <person name="Lewin H."/>
            <person name="Lopez J.V."/>
            <person name="Ma J."/>
            <person name="Marques-Bonet T."/>
            <person name="Miller W."/>
            <person name="Murphy R."/>
            <person name="Pevzner P."/>
            <person name="Shapiro B."/>
            <person name="Steiner C."/>
            <person name="Tamazian G."/>
            <person name="Venkatesh B."/>
            <person name="Wang J."/>
            <person name="Wayne R."/>
            <person name="Wiley E."/>
            <person name="Yang H."/>
            <person name="Zhang G."/>
            <person name="Haussler D."/>
            <person name="Ryder O."/>
            <person name="O'Brien S.J."/>
        </authorList>
    </citation>
    <scope>NUCLEOTIDE SEQUENCE</scope>
</reference>
<organism evidence="2 3">
    <name type="scientific">Rhinolophus ferrumequinum</name>
    <name type="common">Greater horseshoe bat</name>
    <dbReference type="NCBI Taxonomy" id="59479"/>
    <lineage>
        <taxon>Eukaryota</taxon>
        <taxon>Metazoa</taxon>
        <taxon>Chordata</taxon>
        <taxon>Craniata</taxon>
        <taxon>Vertebrata</taxon>
        <taxon>Euteleostomi</taxon>
        <taxon>Mammalia</taxon>
        <taxon>Eutheria</taxon>
        <taxon>Laurasiatheria</taxon>
        <taxon>Chiroptera</taxon>
        <taxon>Yinpterochiroptera</taxon>
        <taxon>Rhinolophoidea</taxon>
        <taxon>Rhinolophidae</taxon>
        <taxon>Rhinolophinae</taxon>
        <taxon>Rhinolophus</taxon>
    </lineage>
</organism>
<dbReference type="GeneID" id="117033105"/>
<sequence>MELTKWTPQGGPNQTHASNVLGHLLRVYMEGRNGTNSTRALKLPDGTSAAWYILTIIGIYGVIFLFRLASNILRKNDKSLEDIYYSNLTSELKIKGLQSKVAKCSSLTISNRAVLKPNQASLGPTCGNSGPQTEIQSIP</sequence>
<dbReference type="RefSeq" id="XP_032980959.1">
    <property type="nucleotide sequence ID" value="XM_033125068.1"/>
</dbReference>
<accession>A0A671DQA6</accession>